<dbReference type="InterPro" id="IPR000566">
    <property type="entry name" value="Lipocln_cytosolic_FA-bd_dom"/>
</dbReference>
<keyword evidence="3" id="KW-1185">Reference proteome</keyword>
<dbReference type="Pfam" id="PF08212">
    <property type="entry name" value="Lipocalin_2"/>
    <property type="match status" value="1"/>
</dbReference>
<dbReference type="InterPro" id="IPR012674">
    <property type="entry name" value="Calycin"/>
</dbReference>
<evidence type="ECO:0000313" key="2">
    <source>
        <dbReference type="EMBL" id="SEN60756.1"/>
    </source>
</evidence>
<gene>
    <name evidence="2" type="ORF">SAMN04488103_10667</name>
</gene>
<dbReference type="Gene3D" id="2.40.128.20">
    <property type="match status" value="1"/>
</dbReference>
<name>A0A1H8HY00_9RHOB</name>
<feature type="domain" description="Lipocalin/cytosolic fatty-acid binding" evidence="1">
    <location>
        <begin position="39"/>
        <end position="170"/>
    </location>
</feature>
<accession>A0A1H8HY00</accession>
<dbReference type="AlphaFoldDB" id="A0A1H8HY00"/>
<dbReference type="Proteomes" id="UP000198761">
    <property type="component" value="Unassembled WGS sequence"/>
</dbReference>
<dbReference type="EMBL" id="FOCE01000006">
    <property type="protein sequence ID" value="SEN60756.1"/>
    <property type="molecule type" value="Genomic_DNA"/>
</dbReference>
<protein>
    <submittedName>
        <fullName evidence="2">Apolipoprotein D and lipocalin family protein</fullName>
    </submittedName>
</protein>
<reference evidence="2 3" key="1">
    <citation type="submission" date="2016-10" db="EMBL/GenBank/DDBJ databases">
        <authorList>
            <person name="de Groot N.N."/>
        </authorList>
    </citation>
    <scope>NUCLEOTIDE SEQUENCE [LARGE SCALE GENOMIC DNA]</scope>
    <source>
        <strain evidence="2 3">DSM 3857</strain>
    </source>
</reference>
<sequence>MYRLIVLALVLLAACAKEPDRRTSFRDRSAQIYSNAVLDPARLTGGWQQVAAFAAEPGGCASGQVQFGAPSAGTIPLEAALCLNGAPQRFRGHAQLAGPGRMVPMGAEANGIGQPWWVLWADVDDRTLVIGTPTGEMGFILNRGGALPPDRLRAARAILDWNGYDLSRLQLF</sequence>
<dbReference type="PROSITE" id="PS51257">
    <property type="entry name" value="PROKAR_LIPOPROTEIN"/>
    <property type="match status" value="1"/>
</dbReference>
<dbReference type="STRING" id="933059.SAMN04488103_10667"/>
<evidence type="ECO:0000313" key="3">
    <source>
        <dbReference type="Proteomes" id="UP000198761"/>
    </source>
</evidence>
<proteinExistence type="predicted"/>
<evidence type="ECO:0000259" key="1">
    <source>
        <dbReference type="Pfam" id="PF08212"/>
    </source>
</evidence>
<dbReference type="SUPFAM" id="SSF50814">
    <property type="entry name" value="Lipocalins"/>
    <property type="match status" value="1"/>
</dbReference>
<organism evidence="2 3">
    <name type="scientific">Gemmobacter aquatilis</name>
    <dbReference type="NCBI Taxonomy" id="933059"/>
    <lineage>
        <taxon>Bacteria</taxon>
        <taxon>Pseudomonadati</taxon>
        <taxon>Pseudomonadota</taxon>
        <taxon>Alphaproteobacteria</taxon>
        <taxon>Rhodobacterales</taxon>
        <taxon>Paracoccaceae</taxon>
        <taxon>Gemmobacter</taxon>
    </lineage>
</organism>
<dbReference type="OrthoDB" id="594739at2"/>
<dbReference type="RefSeq" id="WP_091301599.1">
    <property type="nucleotide sequence ID" value="NZ_FOCE01000006.1"/>
</dbReference>
<keyword evidence="2" id="KW-0449">Lipoprotein</keyword>